<sequence length="106" mass="11522">MKKKMIWGYIALSGILTALLTILAKSGGVADGTDGGYFTMFGWPLGWLTVHNGENSTSAGLFTQLGQGSASANVLMLLIDWLILFAAVMLVRRLVLRIRKQKEVHA</sequence>
<dbReference type="Proteomes" id="UP001597196">
    <property type="component" value="Unassembled WGS sequence"/>
</dbReference>
<keyword evidence="3" id="KW-1185">Reference proteome</keyword>
<comment type="caution">
    <text evidence="2">The sequence shown here is derived from an EMBL/GenBank/DDBJ whole genome shotgun (WGS) entry which is preliminary data.</text>
</comment>
<keyword evidence="1" id="KW-0812">Transmembrane</keyword>
<evidence type="ECO:0008006" key="4">
    <source>
        <dbReference type="Google" id="ProtNLM"/>
    </source>
</evidence>
<evidence type="ECO:0000313" key="3">
    <source>
        <dbReference type="Proteomes" id="UP001597196"/>
    </source>
</evidence>
<organism evidence="2 3">
    <name type="scientific">Lacticaseibacillus mingshuiensis</name>
    <dbReference type="NCBI Taxonomy" id="2799574"/>
    <lineage>
        <taxon>Bacteria</taxon>
        <taxon>Bacillati</taxon>
        <taxon>Bacillota</taxon>
        <taxon>Bacilli</taxon>
        <taxon>Lactobacillales</taxon>
        <taxon>Lactobacillaceae</taxon>
        <taxon>Lacticaseibacillus</taxon>
    </lineage>
</organism>
<evidence type="ECO:0000313" key="2">
    <source>
        <dbReference type="EMBL" id="MFD1429315.1"/>
    </source>
</evidence>
<gene>
    <name evidence="2" type="ORF">ACFQ4P_03495</name>
</gene>
<evidence type="ECO:0000256" key="1">
    <source>
        <dbReference type="SAM" id="Phobius"/>
    </source>
</evidence>
<dbReference type="EMBL" id="JBHTOC010000004">
    <property type="protein sequence ID" value="MFD1429315.1"/>
    <property type="molecule type" value="Genomic_DNA"/>
</dbReference>
<name>A0ABW4CHE1_9LACO</name>
<accession>A0ABW4CHE1</accession>
<feature type="transmembrane region" description="Helical" evidence="1">
    <location>
        <begin position="70"/>
        <end position="91"/>
    </location>
</feature>
<proteinExistence type="predicted"/>
<keyword evidence="1" id="KW-0472">Membrane</keyword>
<reference evidence="3" key="1">
    <citation type="journal article" date="2019" name="Int. J. Syst. Evol. Microbiol.">
        <title>The Global Catalogue of Microorganisms (GCM) 10K type strain sequencing project: providing services to taxonomists for standard genome sequencing and annotation.</title>
        <authorList>
            <consortium name="The Broad Institute Genomics Platform"/>
            <consortium name="The Broad Institute Genome Sequencing Center for Infectious Disease"/>
            <person name="Wu L."/>
            <person name="Ma J."/>
        </authorList>
    </citation>
    <scope>NUCLEOTIDE SEQUENCE [LARGE SCALE GENOMIC DNA]</scope>
    <source>
        <strain evidence="3">CCM 8980</strain>
    </source>
</reference>
<protein>
    <recommendedName>
        <fullName evidence="4">DUF4306 domain-containing protein</fullName>
    </recommendedName>
</protein>
<keyword evidence="1" id="KW-1133">Transmembrane helix</keyword>
<dbReference type="RefSeq" id="WP_203626244.1">
    <property type="nucleotide sequence ID" value="NZ_BOLQ01000003.1"/>
</dbReference>